<dbReference type="OrthoDB" id="6499973at2759"/>
<evidence type="ECO:0000313" key="2">
    <source>
        <dbReference type="EMBL" id="KAG5653183.1"/>
    </source>
</evidence>
<evidence type="ECO:0000313" key="3">
    <source>
        <dbReference type="Proteomes" id="UP000717328"/>
    </source>
</evidence>
<organism evidence="2 3">
    <name type="scientific">Sphagnurus paluster</name>
    <dbReference type="NCBI Taxonomy" id="117069"/>
    <lineage>
        <taxon>Eukaryota</taxon>
        <taxon>Fungi</taxon>
        <taxon>Dikarya</taxon>
        <taxon>Basidiomycota</taxon>
        <taxon>Agaricomycotina</taxon>
        <taxon>Agaricomycetes</taxon>
        <taxon>Agaricomycetidae</taxon>
        <taxon>Agaricales</taxon>
        <taxon>Tricholomatineae</taxon>
        <taxon>Lyophyllaceae</taxon>
        <taxon>Sphagnurus</taxon>
    </lineage>
</organism>
<dbReference type="SUPFAM" id="SSF103473">
    <property type="entry name" value="MFS general substrate transporter"/>
    <property type="match status" value="1"/>
</dbReference>
<reference evidence="2" key="1">
    <citation type="submission" date="2021-02" db="EMBL/GenBank/DDBJ databases">
        <authorList>
            <person name="Nieuwenhuis M."/>
            <person name="Van De Peppel L.J.J."/>
        </authorList>
    </citation>
    <scope>NUCLEOTIDE SEQUENCE</scope>
    <source>
        <strain evidence="2">D49</strain>
    </source>
</reference>
<dbReference type="InterPro" id="IPR036259">
    <property type="entry name" value="MFS_trans_sf"/>
</dbReference>
<feature type="transmembrane region" description="Helical" evidence="1">
    <location>
        <begin position="257"/>
        <end position="277"/>
    </location>
</feature>
<keyword evidence="1" id="KW-0472">Membrane</keyword>
<feature type="transmembrane region" description="Helical" evidence="1">
    <location>
        <begin position="117"/>
        <end position="139"/>
    </location>
</feature>
<name>A0A9P7GN65_9AGAR</name>
<dbReference type="PANTHER" id="PTHR11360:SF284">
    <property type="entry name" value="EG:103B4.3 PROTEIN-RELATED"/>
    <property type="match status" value="1"/>
</dbReference>
<evidence type="ECO:0000256" key="1">
    <source>
        <dbReference type="SAM" id="Phobius"/>
    </source>
</evidence>
<dbReference type="Gene3D" id="1.20.1250.20">
    <property type="entry name" value="MFS general substrate transporter like domains"/>
    <property type="match status" value="1"/>
</dbReference>
<feature type="transmembrane region" description="Helical" evidence="1">
    <location>
        <begin position="38"/>
        <end position="58"/>
    </location>
</feature>
<keyword evidence="1" id="KW-0812">Transmembrane</keyword>
<comment type="caution">
    <text evidence="2">The sequence shown here is derived from an EMBL/GenBank/DDBJ whole genome shotgun (WGS) entry which is preliminary data.</text>
</comment>
<feature type="transmembrane region" description="Helical" evidence="1">
    <location>
        <begin position="182"/>
        <end position="200"/>
    </location>
</feature>
<feature type="transmembrane region" description="Helical" evidence="1">
    <location>
        <begin position="12"/>
        <end position="31"/>
    </location>
</feature>
<keyword evidence="1" id="KW-1133">Transmembrane helix</keyword>
<dbReference type="AlphaFoldDB" id="A0A9P7GN65"/>
<sequence>MISLTQPAQGLGIGSAVGITYVPGVSLLSHYFHRRRALAMGIAVSGSGLGGAVHSIILNKLFHGPVGFHNGVRASAGMVGGLLIIAILLMKPRLPPISRKHGSTLQDLRKFLRDPPYVIMVFGTVVVFAGLYFPIFFLQLNAIKNGISQSLAFYTLVILNASSAVGRIVPNLLVYRIGVFNLMIPSVVISGALVFVILALKDTAGTIVFAILYGFFSGACDQNVYDDLDTQGLGGLVGTPIAGALLSKDFIWWRPSLFSAISVLIGALCFSTTRAIVARRKGTSWL</sequence>
<protein>
    <recommendedName>
        <fullName evidence="4">MFS general substrate transporter</fullName>
    </recommendedName>
</protein>
<keyword evidence="3" id="KW-1185">Reference proteome</keyword>
<dbReference type="InterPro" id="IPR050327">
    <property type="entry name" value="Proton-linked_MCT"/>
</dbReference>
<feature type="transmembrane region" description="Helical" evidence="1">
    <location>
        <begin position="70"/>
        <end position="90"/>
    </location>
</feature>
<dbReference type="Proteomes" id="UP000717328">
    <property type="component" value="Unassembled WGS sequence"/>
</dbReference>
<reference evidence="2" key="2">
    <citation type="submission" date="2021-10" db="EMBL/GenBank/DDBJ databases">
        <title>Phylogenomics reveals ancestral predisposition of the termite-cultivated fungus Termitomyces towards a domesticated lifestyle.</title>
        <authorList>
            <person name="Auxier B."/>
            <person name="Grum-Grzhimaylo A."/>
            <person name="Cardenas M.E."/>
            <person name="Lodge J.D."/>
            <person name="Laessoe T."/>
            <person name="Pedersen O."/>
            <person name="Smith M.E."/>
            <person name="Kuyper T.W."/>
            <person name="Franco-Molano E.A."/>
            <person name="Baroni T.J."/>
            <person name="Aanen D.K."/>
        </authorList>
    </citation>
    <scope>NUCLEOTIDE SEQUENCE</scope>
    <source>
        <strain evidence="2">D49</strain>
    </source>
</reference>
<dbReference type="EMBL" id="JABCKI010000069">
    <property type="protein sequence ID" value="KAG5653183.1"/>
    <property type="molecule type" value="Genomic_DNA"/>
</dbReference>
<evidence type="ECO:0008006" key="4">
    <source>
        <dbReference type="Google" id="ProtNLM"/>
    </source>
</evidence>
<proteinExistence type="predicted"/>
<gene>
    <name evidence="2" type="ORF">H0H81_001900</name>
</gene>
<dbReference type="PANTHER" id="PTHR11360">
    <property type="entry name" value="MONOCARBOXYLATE TRANSPORTER"/>
    <property type="match status" value="1"/>
</dbReference>
<accession>A0A9P7GN65</accession>
<feature type="transmembrane region" description="Helical" evidence="1">
    <location>
        <begin position="151"/>
        <end position="170"/>
    </location>
</feature>